<feature type="transmembrane region" description="Helical" evidence="5">
    <location>
        <begin position="42"/>
        <end position="57"/>
    </location>
</feature>
<dbReference type="InterPro" id="IPR024199">
    <property type="entry name" value="Uncharacterised_DsbB"/>
</dbReference>
<organism evidence="6 7">
    <name type="scientific">Sphingomonas plantiphila</name>
    <dbReference type="NCBI Taxonomy" id="3163295"/>
    <lineage>
        <taxon>Bacteria</taxon>
        <taxon>Pseudomonadati</taxon>
        <taxon>Pseudomonadota</taxon>
        <taxon>Alphaproteobacteria</taxon>
        <taxon>Sphingomonadales</taxon>
        <taxon>Sphingomonadaceae</taxon>
        <taxon>Sphingomonas</taxon>
    </lineage>
</organism>
<dbReference type="SUPFAM" id="SSF158442">
    <property type="entry name" value="DsbB-like"/>
    <property type="match status" value="1"/>
</dbReference>
<accession>A0ABW8YI06</accession>
<keyword evidence="2 5" id="KW-0812">Transmembrane</keyword>
<evidence type="ECO:0000313" key="6">
    <source>
        <dbReference type="EMBL" id="MFL9839693.1"/>
    </source>
</evidence>
<proteinExistence type="predicted"/>
<dbReference type="EMBL" id="JBELQC010000001">
    <property type="protein sequence ID" value="MFL9839693.1"/>
    <property type="molecule type" value="Genomic_DNA"/>
</dbReference>
<comment type="subcellular location">
    <subcellularLocation>
        <location evidence="1">Membrane</location>
        <topology evidence="1">Multi-pass membrane protein</topology>
    </subcellularLocation>
</comment>
<comment type="caution">
    <text evidence="6">The sequence shown here is derived from an EMBL/GenBank/DDBJ whole genome shotgun (WGS) entry which is preliminary data.</text>
</comment>
<protein>
    <submittedName>
        <fullName evidence="6">Disulfide bond formation protein B</fullName>
    </submittedName>
</protein>
<keyword evidence="4 5" id="KW-0472">Membrane</keyword>
<dbReference type="PIRSF" id="PIRSF033913">
    <property type="entry name" value="S-S_format_DsbB"/>
    <property type="match status" value="1"/>
</dbReference>
<feature type="transmembrane region" description="Helical" evidence="5">
    <location>
        <begin position="64"/>
        <end position="85"/>
    </location>
</feature>
<dbReference type="RefSeq" id="WP_408076659.1">
    <property type="nucleotide sequence ID" value="NZ_JBELQC010000001.1"/>
</dbReference>
<evidence type="ECO:0000313" key="7">
    <source>
        <dbReference type="Proteomes" id="UP001629244"/>
    </source>
</evidence>
<reference evidence="6 7" key="1">
    <citation type="submission" date="2024-06" db="EMBL/GenBank/DDBJ databases">
        <authorList>
            <person name="Kaempfer P."/>
            <person name="Viver T."/>
        </authorList>
    </citation>
    <scope>NUCLEOTIDE SEQUENCE [LARGE SCALE GENOMIC DNA]</scope>
    <source>
        <strain evidence="6 7">ST-64</strain>
    </source>
</reference>
<name>A0ABW8YI06_9SPHN</name>
<feature type="transmembrane region" description="Helical" evidence="5">
    <location>
        <begin position="130"/>
        <end position="150"/>
    </location>
</feature>
<dbReference type="InterPro" id="IPR023380">
    <property type="entry name" value="DsbB-like_sf"/>
</dbReference>
<evidence type="ECO:0000256" key="1">
    <source>
        <dbReference type="ARBA" id="ARBA00004141"/>
    </source>
</evidence>
<evidence type="ECO:0000256" key="2">
    <source>
        <dbReference type="ARBA" id="ARBA00022692"/>
    </source>
</evidence>
<evidence type="ECO:0000256" key="4">
    <source>
        <dbReference type="ARBA" id="ARBA00023136"/>
    </source>
</evidence>
<keyword evidence="7" id="KW-1185">Reference proteome</keyword>
<dbReference type="Gene3D" id="1.20.1550.10">
    <property type="entry name" value="DsbB-like"/>
    <property type="match status" value="1"/>
</dbReference>
<keyword evidence="3 5" id="KW-1133">Transmembrane helix</keyword>
<dbReference type="Proteomes" id="UP001629244">
    <property type="component" value="Unassembled WGS sequence"/>
</dbReference>
<evidence type="ECO:0000256" key="5">
    <source>
        <dbReference type="SAM" id="Phobius"/>
    </source>
</evidence>
<dbReference type="InterPro" id="IPR003752">
    <property type="entry name" value="DiS_bond_form_DsbB/BdbC"/>
</dbReference>
<gene>
    <name evidence="6" type="ORF">ABS767_01845</name>
</gene>
<evidence type="ECO:0000256" key="3">
    <source>
        <dbReference type="ARBA" id="ARBA00022989"/>
    </source>
</evidence>
<dbReference type="Pfam" id="PF02600">
    <property type="entry name" value="DsbB"/>
    <property type="match status" value="1"/>
</dbReference>
<sequence length="155" mass="16465">MPPRRIAQLLALLIPLALIGGALVSQYGFGLFPCEMCMWQRWPHYTAIVLAALSFVVRPARDALVGLAAIAIAISGAIGAFHAGVEYGWWEGLTRCATTFSAGEGGLEAILNAPLIRCDVAPWDLFGVSLAGWNAIFSLGGALVIAGLMLKGRRR</sequence>